<sequence>MKRRAARPHPSPSVASRGRATEAQHAGMGPAGPGLRRRRRRASGQRRLPAGRAARMWW</sequence>
<feature type="region of interest" description="Disordered" evidence="1">
    <location>
        <begin position="1"/>
        <end position="58"/>
    </location>
</feature>
<dbReference type="Proteomes" id="UP000034034">
    <property type="component" value="Chromosome"/>
</dbReference>
<dbReference type="EMBL" id="CP009922">
    <property type="protein sequence ID" value="AKG42363.1"/>
    <property type="molecule type" value="Genomic_DNA"/>
</dbReference>
<proteinExistence type="predicted"/>
<keyword evidence="3" id="KW-1185">Reference proteome</keyword>
<gene>
    <name evidence="2" type="ORF">SXIM_09790</name>
</gene>
<evidence type="ECO:0000256" key="1">
    <source>
        <dbReference type="SAM" id="MobiDB-lite"/>
    </source>
</evidence>
<dbReference type="KEGG" id="sxi:SXIM_09790"/>
<dbReference type="HOGENOM" id="CLU_2977540_0_0_11"/>
<feature type="compositionally biased region" description="Basic residues" evidence="1">
    <location>
        <begin position="35"/>
        <end position="44"/>
    </location>
</feature>
<dbReference type="STRING" id="408015.SXIM_09790"/>
<accession>A0A0F7FS49</accession>
<evidence type="ECO:0000313" key="2">
    <source>
        <dbReference type="EMBL" id="AKG42363.1"/>
    </source>
</evidence>
<name>A0A0F7FS49_9ACTN</name>
<dbReference type="PATRIC" id="fig|408015.6.peg.1008"/>
<organism evidence="2 3">
    <name type="scientific">Streptomyces xiamenensis</name>
    <dbReference type="NCBI Taxonomy" id="408015"/>
    <lineage>
        <taxon>Bacteria</taxon>
        <taxon>Bacillati</taxon>
        <taxon>Actinomycetota</taxon>
        <taxon>Actinomycetes</taxon>
        <taxon>Kitasatosporales</taxon>
        <taxon>Streptomycetaceae</taxon>
        <taxon>Streptomyces</taxon>
    </lineage>
</organism>
<protein>
    <submittedName>
        <fullName evidence="2">Uncharacterized protein</fullName>
    </submittedName>
</protein>
<evidence type="ECO:0000313" key="3">
    <source>
        <dbReference type="Proteomes" id="UP000034034"/>
    </source>
</evidence>
<dbReference type="AlphaFoldDB" id="A0A0F7FS49"/>
<reference evidence="2" key="1">
    <citation type="submission" date="2019-08" db="EMBL/GenBank/DDBJ databases">
        <title>Complete genome sequence of a mangrove-derived Streptomyces xiamenensis.</title>
        <authorList>
            <person name="Xu J."/>
        </authorList>
    </citation>
    <scope>NUCLEOTIDE SEQUENCE</scope>
    <source>
        <strain evidence="2">318</strain>
    </source>
</reference>